<name>A0A916U6V8_9BURK</name>
<accession>A0A916U6V8</accession>
<reference evidence="1" key="1">
    <citation type="journal article" date="2014" name="Int. J. Syst. Evol. Microbiol.">
        <title>Complete genome sequence of Corynebacterium casei LMG S-19264T (=DSM 44701T), isolated from a smear-ripened cheese.</title>
        <authorList>
            <consortium name="US DOE Joint Genome Institute (JGI-PGF)"/>
            <person name="Walter F."/>
            <person name="Albersmeier A."/>
            <person name="Kalinowski J."/>
            <person name="Ruckert C."/>
        </authorList>
    </citation>
    <scope>NUCLEOTIDE SEQUENCE</scope>
    <source>
        <strain evidence="1">CGMCC 1.10998</strain>
    </source>
</reference>
<sequence length="144" mass="15201">MLFVASLAGAATSADTDNFSGTYQLRPSKQDPPIQLVLRKKDQQYALRVIAGTNAGPNVANVESKFTLVTDATLRKAMDALLPGSKPSAGIQCGGVGLGLFCYIKPGTMLEGSKFVARTGYFMLVEDLGPIEATKLSATDSARQ</sequence>
<dbReference type="AlphaFoldDB" id="A0A916U6V8"/>
<evidence type="ECO:0000313" key="1">
    <source>
        <dbReference type="EMBL" id="GGC62036.1"/>
    </source>
</evidence>
<reference evidence="1" key="2">
    <citation type="submission" date="2020-09" db="EMBL/GenBank/DDBJ databases">
        <authorList>
            <person name="Sun Q."/>
            <person name="Zhou Y."/>
        </authorList>
    </citation>
    <scope>NUCLEOTIDE SEQUENCE</scope>
    <source>
        <strain evidence="1">CGMCC 1.10998</strain>
    </source>
</reference>
<proteinExistence type="predicted"/>
<gene>
    <name evidence="1" type="ORF">GCM10011396_06140</name>
</gene>
<protein>
    <submittedName>
        <fullName evidence="1">Uncharacterized protein</fullName>
    </submittedName>
</protein>
<evidence type="ECO:0000313" key="2">
    <source>
        <dbReference type="Proteomes" id="UP000637423"/>
    </source>
</evidence>
<organism evidence="1 2">
    <name type="scientific">Undibacterium terreum</name>
    <dbReference type="NCBI Taxonomy" id="1224302"/>
    <lineage>
        <taxon>Bacteria</taxon>
        <taxon>Pseudomonadati</taxon>
        <taxon>Pseudomonadota</taxon>
        <taxon>Betaproteobacteria</taxon>
        <taxon>Burkholderiales</taxon>
        <taxon>Oxalobacteraceae</taxon>
        <taxon>Undibacterium</taxon>
    </lineage>
</organism>
<keyword evidence="2" id="KW-1185">Reference proteome</keyword>
<dbReference type="EMBL" id="BMED01000001">
    <property type="protein sequence ID" value="GGC62036.1"/>
    <property type="molecule type" value="Genomic_DNA"/>
</dbReference>
<dbReference type="Proteomes" id="UP000637423">
    <property type="component" value="Unassembled WGS sequence"/>
</dbReference>
<comment type="caution">
    <text evidence="1">The sequence shown here is derived from an EMBL/GenBank/DDBJ whole genome shotgun (WGS) entry which is preliminary data.</text>
</comment>